<sequence>MGPKTTVATDQGADILQLLTLEILCLSAVQWQARKISSQPEKDTNEMQYLLSGASSVVHSHE</sequence>
<evidence type="ECO:0000313" key="1">
    <source>
        <dbReference type="WBParaSite" id="MCU_007850-RA"/>
    </source>
</evidence>
<reference evidence="1" key="1">
    <citation type="submission" date="2019-11" db="UniProtKB">
        <authorList>
            <consortium name="WormBaseParasite"/>
        </authorList>
    </citation>
    <scope>IDENTIFICATION</scope>
</reference>
<organism evidence="1">
    <name type="scientific">Mesocestoides corti</name>
    <name type="common">Flatworm</name>
    <dbReference type="NCBI Taxonomy" id="53468"/>
    <lineage>
        <taxon>Eukaryota</taxon>
        <taxon>Metazoa</taxon>
        <taxon>Spiralia</taxon>
        <taxon>Lophotrochozoa</taxon>
        <taxon>Platyhelminthes</taxon>
        <taxon>Cestoda</taxon>
        <taxon>Eucestoda</taxon>
        <taxon>Cyclophyllidea</taxon>
        <taxon>Mesocestoididae</taxon>
        <taxon>Mesocestoides</taxon>
    </lineage>
</organism>
<name>A0A5K3FJI2_MESCO</name>
<accession>A0A5K3FJI2</accession>
<proteinExistence type="predicted"/>
<protein>
    <submittedName>
        <fullName evidence="1">Uncharacterized protein</fullName>
    </submittedName>
</protein>
<dbReference type="WBParaSite" id="MCU_007850-RA">
    <property type="protein sequence ID" value="MCU_007850-RA"/>
    <property type="gene ID" value="MCU_007850"/>
</dbReference>
<dbReference type="AlphaFoldDB" id="A0A5K3FJI2"/>